<evidence type="ECO:0000313" key="12">
    <source>
        <dbReference type="Proteomes" id="UP000188937"/>
    </source>
</evidence>
<sequence>MAEEAETAGAEASPPKKSKKKLVMLGGALLGIILLGGGGWYYKQHSAHAVKENVPVVQEEPFLVDIPTVISNLESSSGRPVFVKLTAKLQVRGATVQQVTSQMPEIQNIFQSYLHESSQADLNGNGIYRLREALLARIAVQLAPIEVRDVLFTELLIQ</sequence>
<dbReference type="Proteomes" id="UP000188937">
    <property type="component" value="Chromosome"/>
</dbReference>
<keyword evidence="6 10" id="KW-0812">Transmembrane</keyword>
<keyword evidence="9 10" id="KW-0472">Membrane</keyword>
<organism evidence="11 12">
    <name type="scientific">Acetobacter aceti</name>
    <dbReference type="NCBI Taxonomy" id="435"/>
    <lineage>
        <taxon>Bacteria</taxon>
        <taxon>Pseudomonadati</taxon>
        <taxon>Pseudomonadota</taxon>
        <taxon>Alphaproteobacteria</taxon>
        <taxon>Acetobacterales</taxon>
        <taxon>Acetobacteraceae</taxon>
        <taxon>Acetobacter</taxon>
        <taxon>Acetobacter subgen. Acetobacter</taxon>
    </lineage>
</organism>
<comment type="subcellular location">
    <subcellularLocation>
        <location evidence="10">Cell inner membrane</location>
    </subcellularLocation>
    <subcellularLocation>
        <location evidence="2">Cell membrane</location>
        <topology evidence="2">Single-pass membrane protein</topology>
    </subcellularLocation>
</comment>
<comment type="function">
    <text evidence="1 10">Controls the rotational direction of flagella during chemotaxis.</text>
</comment>
<dbReference type="KEGG" id="aace:A0U92_12455"/>
<feature type="transmembrane region" description="Helical" evidence="10">
    <location>
        <begin position="22"/>
        <end position="42"/>
    </location>
</feature>
<evidence type="ECO:0000256" key="8">
    <source>
        <dbReference type="ARBA" id="ARBA00022989"/>
    </source>
</evidence>
<evidence type="ECO:0000256" key="6">
    <source>
        <dbReference type="ARBA" id="ARBA00022692"/>
    </source>
</evidence>
<keyword evidence="11" id="KW-0969">Cilium</keyword>
<evidence type="ECO:0000256" key="2">
    <source>
        <dbReference type="ARBA" id="ARBA00004162"/>
    </source>
</evidence>
<protein>
    <recommendedName>
        <fullName evidence="10">Flagellar protein FliL</fullName>
    </recommendedName>
</protein>
<evidence type="ECO:0000256" key="5">
    <source>
        <dbReference type="ARBA" id="ARBA00022500"/>
    </source>
</evidence>
<dbReference type="GO" id="GO:0071978">
    <property type="term" value="P:bacterial-type flagellum-dependent swarming motility"/>
    <property type="evidence" value="ECO:0007669"/>
    <property type="project" value="TreeGrafter"/>
</dbReference>
<keyword evidence="11" id="KW-0966">Cell projection</keyword>
<dbReference type="Pfam" id="PF03748">
    <property type="entry name" value="FliL"/>
    <property type="match status" value="1"/>
</dbReference>
<proteinExistence type="inferred from homology"/>
<keyword evidence="12" id="KW-1185">Reference proteome</keyword>
<dbReference type="GO" id="GO:0009425">
    <property type="term" value="C:bacterial-type flagellum basal body"/>
    <property type="evidence" value="ECO:0007669"/>
    <property type="project" value="InterPro"/>
</dbReference>
<keyword evidence="8 10" id="KW-1133">Transmembrane helix</keyword>
<evidence type="ECO:0000256" key="7">
    <source>
        <dbReference type="ARBA" id="ARBA00022779"/>
    </source>
</evidence>
<keyword evidence="7 10" id="KW-0283">Flagellar rotation</keyword>
<dbReference type="EMBL" id="CP014692">
    <property type="protein sequence ID" value="AQS85458.1"/>
    <property type="molecule type" value="Genomic_DNA"/>
</dbReference>
<dbReference type="AlphaFoldDB" id="A0A1U9KI78"/>
<gene>
    <name evidence="11" type="ORF">A0U92_12455</name>
</gene>
<reference evidence="11 12" key="1">
    <citation type="submission" date="2016-03" db="EMBL/GenBank/DDBJ databases">
        <title>Acetic acid bacteria sequencing.</title>
        <authorList>
            <person name="Brandt J."/>
            <person name="Jakob F."/>
            <person name="Vogel R.F."/>
        </authorList>
    </citation>
    <scope>NUCLEOTIDE SEQUENCE [LARGE SCALE GENOMIC DNA]</scope>
    <source>
        <strain evidence="11 12">TMW2.1153</strain>
    </source>
</reference>
<dbReference type="PANTHER" id="PTHR35091">
    <property type="entry name" value="FLAGELLAR PROTEIN FLIL"/>
    <property type="match status" value="1"/>
</dbReference>
<evidence type="ECO:0000256" key="9">
    <source>
        <dbReference type="ARBA" id="ARBA00023136"/>
    </source>
</evidence>
<evidence type="ECO:0000256" key="1">
    <source>
        <dbReference type="ARBA" id="ARBA00002254"/>
    </source>
</evidence>
<keyword evidence="5 10" id="KW-0145">Chemotaxis</keyword>
<keyword evidence="4" id="KW-1003">Cell membrane</keyword>
<dbReference type="GO" id="GO:0005886">
    <property type="term" value="C:plasma membrane"/>
    <property type="evidence" value="ECO:0007669"/>
    <property type="project" value="UniProtKB-SubCell"/>
</dbReference>
<dbReference type="GO" id="GO:0006935">
    <property type="term" value="P:chemotaxis"/>
    <property type="evidence" value="ECO:0007669"/>
    <property type="project" value="UniProtKB-KW"/>
</dbReference>
<dbReference type="OrthoDB" id="7304620at2"/>
<evidence type="ECO:0000256" key="10">
    <source>
        <dbReference type="RuleBase" id="RU364125"/>
    </source>
</evidence>
<comment type="similarity">
    <text evidence="3 10">Belongs to the FliL family.</text>
</comment>
<dbReference type="InterPro" id="IPR005503">
    <property type="entry name" value="FliL"/>
</dbReference>
<keyword evidence="11" id="KW-0282">Flagellum</keyword>
<evidence type="ECO:0000313" key="11">
    <source>
        <dbReference type="EMBL" id="AQS85458.1"/>
    </source>
</evidence>
<keyword evidence="10" id="KW-0997">Cell inner membrane</keyword>
<dbReference type="eggNOG" id="COG1580">
    <property type="taxonomic scope" value="Bacteria"/>
</dbReference>
<evidence type="ECO:0000256" key="4">
    <source>
        <dbReference type="ARBA" id="ARBA00022475"/>
    </source>
</evidence>
<accession>A0A1U9KI78</accession>
<dbReference type="PANTHER" id="PTHR35091:SF2">
    <property type="entry name" value="FLAGELLAR PROTEIN FLIL"/>
    <property type="match status" value="1"/>
</dbReference>
<name>A0A1U9KI78_ACEAC</name>
<dbReference type="RefSeq" id="WP_077813511.1">
    <property type="nucleotide sequence ID" value="NZ_CP014692.1"/>
</dbReference>
<dbReference type="STRING" id="435.A0U92_12455"/>
<evidence type="ECO:0000256" key="3">
    <source>
        <dbReference type="ARBA" id="ARBA00008281"/>
    </source>
</evidence>